<evidence type="ECO:0000256" key="1">
    <source>
        <dbReference type="ARBA" id="ARBA00004635"/>
    </source>
</evidence>
<dbReference type="CDD" id="cd13526">
    <property type="entry name" value="PBP2_lipoprotein_MetQ_like"/>
    <property type="match status" value="1"/>
</dbReference>
<keyword evidence="5 6" id="KW-0449">Lipoprotein</keyword>
<evidence type="ECO:0000313" key="9">
    <source>
        <dbReference type="Proteomes" id="UP000198661"/>
    </source>
</evidence>
<dbReference type="SUPFAM" id="SSF53850">
    <property type="entry name" value="Periplasmic binding protein-like II"/>
    <property type="match status" value="1"/>
</dbReference>
<keyword evidence="3" id="KW-0472">Membrane</keyword>
<evidence type="ECO:0000256" key="6">
    <source>
        <dbReference type="PIRNR" id="PIRNR002854"/>
    </source>
</evidence>
<accession>A0A1I2QYN6</accession>
<comment type="similarity">
    <text evidence="6">Belongs to the nlpA lipoprotein family.</text>
</comment>
<dbReference type="STRING" id="201973.SAMN04488025_12638"/>
<evidence type="ECO:0000256" key="5">
    <source>
        <dbReference type="ARBA" id="ARBA00023288"/>
    </source>
</evidence>
<dbReference type="NCBIfam" id="TIGR00363">
    <property type="entry name" value="MetQ/NlpA family lipoprotein"/>
    <property type="match status" value="1"/>
</dbReference>
<dbReference type="GO" id="GO:0016020">
    <property type="term" value="C:membrane"/>
    <property type="evidence" value="ECO:0007669"/>
    <property type="project" value="UniProtKB-SubCell"/>
</dbReference>
<evidence type="ECO:0000256" key="4">
    <source>
        <dbReference type="ARBA" id="ARBA00023139"/>
    </source>
</evidence>
<name>A0A1I2QYN6_9BACL</name>
<comment type="subcellular location">
    <subcellularLocation>
        <location evidence="1">Membrane</location>
        <topology evidence="1">Lipid-anchor</topology>
    </subcellularLocation>
</comment>
<dbReference type="Pfam" id="PF03180">
    <property type="entry name" value="Lipoprotein_9"/>
    <property type="match status" value="1"/>
</dbReference>
<dbReference type="Gene3D" id="3.40.190.10">
    <property type="entry name" value="Periplasmic binding protein-like II"/>
    <property type="match status" value="2"/>
</dbReference>
<dbReference type="OrthoDB" id="9812878at2"/>
<feature type="lipid moiety-binding region" description="S-diacylglycerol cysteine" evidence="7">
    <location>
        <position position="20"/>
    </location>
</feature>
<keyword evidence="2" id="KW-0732">Signal</keyword>
<dbReference type="PIRSF" id="PIRSF002854">
    <property type="entry name" value="MetQ"/>
    <property type="match status" value="1"/>
</dbReference>
<keyword evidence="4" id="KW-0564">Palmitate</keyword>
<sequence length="270" mass="29805">MRNFVQSVLISVLLLAAVGCGTDADAGKPLDAHRLVVGVTAGPHEQIMEKVKEVAAKDGLDIDIKVFNDYPMVNIALAEGELDVNSFQHEPYLEQMKKDKNLDLVAVADTVNFPMGIYSNRIKDLKQLKKGDKIGLPNDPTNGTRALLLFEQAGLIKLKKGIGIQATVKDIVENPLDLELVELEAAQIPRQLDEFAAAAINTNFAVEHGLLPTRDAIFMEPKDSPWVNVLAVRTENKDDPVIQKLIKAYHSEEVKRFVEETFKGSVVPSW</sequence>
<dbReference type="PANTHER" id="PTHR30429:SF1">
    <property type="entry name" value="D-METHIONINE-BINDING LIPOPROTEIN METQ-RELATED"/>
    <property type="match status" value="1"/>
</dbReference>
<dbReference type="InterPro" id="IPR004872">
    <property type="entry name" value="Lipoprotein_NlpA"/>
</dbReference>
<evidence type="ECO:0000256" key="2">
    <source>
        <dbReference type="ARBA" id="ARBA00022729"/>
    </source>
</evidence>
<dbReference type="PROSITE" id="PS51257">
    <property type="entry name" value="PROKAR_LIPOPROTEIN"/>
    <property type="match status" value="1"/>
</dbReference>
<evidence type="ECO:0000313" key="8">
    <source>
        <dbReference type="EMBL" id="SFG32843.1"/>
    </source>
</evidence>
<dbReference type="AlphaFoldDB" id="A0A1I2QYN6"/>
<evidence type="ECO:0000256" key="7">
    <source>
        <dbReference type="PIRSR" id="PIRSR002854-1"/>
    </source>
</evidence>
<dbReference type="Proteomes" id="UP000198661">
    <property type="component" value="Unassembled WGS sequence"/>
</dbReference>
<dbReference type="RefSeq" id="WP_092039844.1">
    <property type="nucleotide sequence ID" value="NZ_FOOK01000026.1"/>
</dbReference>
<organism evidence="8 9">
    <name type="scientific">Planifilum fulgidum</name>
    <dbReference type="NCBI Taxonomy" id="201973"/>
    <lineage>
        <taxon>Bacteria</taxon>
        <taxon>Bacillati</taxon>
        <taxon>Bacillota</taxon>
        <taxon>Bacilli</taxon>
        <taxon>Bacillales</taxon>
        <taxon>Thermoactinomycetaceae</taxon>
        <taxon>Planifilum</taxon>
    </lineage>
</organism>
<dbReference type="EMBL" id="FOOK01000026">
    <property type="protein sequence ID" value="SFG32843.1"/>
    <property type="molecule type" value="Genomic_DNA"/>
</dbReference>
<evidence type="ECO:0000256" key="3">
    <source>
        <dbReference type="ARBA" id="ARBA00023136"/>
    </source>
</evidence>
<proteinExistence type="inferred from homology"/>
<reference evidence="8 9" key="1">
    <citation type="submission" date="2016-10" db="EMBL/GenBank/DDBJ databases">
        <authorList>
            <person name="de Groot N.N."/>
        </authorList>
    </citation>
    <scope>NUCLEOTIDE SEQUENCE [LARGE SCALE GENOMIC DNA]</scope>
    <source>
        <strain evidence="8 9">DSM 44945</strain>
    </source>
</reference>
<keyword evidence="9" id="KW-1185">Reference proteome</keyword>
<protein>
    <recommendedName>
        <fullName evidence="6">Lipoprotein</fullName>
    </recommendedName>
</protein>
<dbReference type="PANTHER" id="PTHR30429">
    <property type="entry name" value="D-METHIONINE-BINDING LIPOPROTEIN METQ"/>
    <property type="match status" value="1"/>
</dbReference>
<gene>
    <name evidence="8" type="ORF">SAMN04488025_12638</name>
</gene>